<dbReference type="InParanoid" id="A0A068UUX6"/>
<keyword evidence="1" id="KW-0812">Transmembrane</keyword>
<keyword evidence="1" id="KW-0472">Membrane</keyword>
<dbReference type="Gramene" id="CDP12345">
    <property type="protein sequence ID" value="CDP12345"/>
    <property type="gene ID" value="GSCOC_T00035824001"/>
</dbReference>
<proteinExistence type="predicted"/>
<keyword evidence="4" id="KW-1185">Reference proteome</keyword>
<feature type="transmembrane region" description="Helical" evidence="1">
    <location>
        <begin position="272"/>
        <end position="291"/>
    </location>
</feature>
<dbReference type="CDD" id="cd15798">
    <property type="entry name" value="PMEI-like_3"/>
    <property type="match status" value="1"/>
</dbReference>
<dbReference type="Pfam" id="PF04043">
    <property type="entry name" value="PMEI"/>
    <property type="match status" value="1"/>
</dbReference>
<keyword evidence="1" id="KW-1133">Transmembrane helix</keyword>
<accession>A0A068UUX6</accession>
<dbReference type="SUPFAM" id="SSF101148">
    <property type="entry name" value="Plant invertase/pectin methylesterase inhibitor"/>
    <property type="match status" value="1"/>
</dbReference>
<organism evidence="3 4">
    <name type="scientific">Coffea canephora</name>
    <name type="common">Robusta coffee</name>
    <dbReference type="NCBI Taxonomy" id="49390"/>
    <lineage>
        <taxon>Eukaryota</taxon>
        <taxon>Viridiplantae</taxon>
        <taxon>Streptophyta</taxon>
        <taxon>Embryophyta</taxon>
        <taxon>Tracheophyta</taxon>
        <taxon>Spermatophyta</taxon>
        <taxon>Magnoliopsida</taxon>
        <taxon>eudicotyledons</taxon>
        <taxon>Gunneridae</taxon>
        <taxon>Pentapetalae</taxon>
        <taxon>asterids</taxon>
        <taxon>lamiids</taxon>
        <taxon>Gentianales</taxon>
        <taxon>Rubiaceae</taxon>
        <taxon>Ixoroideae</taxon>
        <taxon>Gardenieae complex</taxon>
        <taxon>Bertiereae - Coffeeae clade</taxon>
        <taxon>Coffeeae</taxon>
        <taxon>Coffea</taxon>
    </lineage>
</organism>
<dbReference type="Gene3D" id="1.20.140.40">
    <property type="entry name" value="Invertase/pectin methylesterase inhibitor family protein"/>
    <property type="match status" value="1"/>
</dbReference>
<evidence type="ECO:0000259" key="2">
    <source>
        <dbReference type="Pfam" id="PF04043"/>
    </source>
</evidence>
<feature type="domain" description="Pectinesterase inhibitor" evidence="2">
    <location>
        <begin position="81"/>
        <end position="172"/>
    </location>
</feature>
<dbReference type="InterPro" id="IPR006501">
    <property type="entry name" value="Pectinesterase_inhib_dom"/>
</dbReference>
<dbReference type="AlphaFoldDB" id="A0A068UUX6"/>
<dbReference type="PhylomeDB" id="A0A068UUX6"/>
<dbReference type="InterPro" id="IPR035513">
    <property type="entry name" value="Invertase/methylesterase_inhib"/>
</dbReference>
<sequence length="294" mass="33379">MDNFQATSKLSLIENQRKQQQQQQQPSSLASNLKRNKILIKTFFSLIILLAFITGAMIINLIHGHNKSQEKLKLDQQTESLRGFCSATRFPDHCLNSVILLPDNSPDDIFIASLDLAIERVVNFTVLTRALILQSSSDAATESRNESALFRCSSLIDDSLNQLNRSLTASGESSLFGLRVDSGEMEELVREKIKEVSSRVNQAANGLWRCFAILGEDNSTAVIELRSGVYDGIMHVSNIFDFLESRDRIVDDIKARRGGHEYYIPPRDDLEYIIIFSPQYFVLIFLLWLLLRIY</sequence>
<dbReference type="EMBL" id="HG739147">
    <property type="protein sequence ID" value="CDP12345.1"/>
    <property type="molecule type" value="Genomic_DNA"/>
</dbReference>
<dbReference type="GO" id="GO:0004857">
    <property type="term" value="F:enzyme inhibitor activity"/>
    <property type="evidence" value="ECO:0007669"/>
    <property type="project" value="InterPro"/>
</dbReference>
<name>A0A068UUX6_COFCA</name>
<evidence type="ECO:0000313" key="4">
    <source>
        <dbReference type="Proteomes" id="UP000295252"/>
    </source>
</evidence>
<dbReference type="STRING" id="49390.A0A068UUX6"/>
<dbReference type="Proteomes" id="UP000295252">
    <property type="component" value="Chromosome VI"/>
</dbReference>
<reference evidence="4" key="1">
    <citation type="journal article" date="2014" name="Science">
        <title>The coffee genome provides insight into the convergent evolution of caffeine biosynthesis.</title>
        <authorList>
            <person name="Denoeud F."/>
            <person name="Carretero-Paulet L."/>
            <person name="Dereeper A."/>
            <person name="Droc G."/>
            <person name="Guyot R."/>
            <person name="Pietrella M."/>
            <person name="Zheng C."/>
            <person name="Alberti A."/>
            <person name="Anthony F."/>
            <person name="Aprea G."/>
            <person name="Aury J.M."/>
            <person name="Bento P."/>
            <person name="Bernard M."/>
            <person name="Bocs S."/>
            <person name="Campa C."/>
            <person name="Cenci A."/>
            <person name="Combes M.C."/>
            <person name="Crouzillat D."/>
            <person name="Da Silva C."/>
            <person name="Daddiego L."/>
            <person name="De Bellis F."/>
            <person name="Dussert S."/>
            <person name="Garsmeur O."/>
            <person name="Gayraud T."/>
            <person name="Guignon V."/>
            <person name="Jahn K."/>
            <person name="Jamilloux V."/>
            <person name="Joet T."/>
            <person name="Labadie K."/>
            <person name="Lan T."/>
            <person name="Leclercq J."/>
            <person name="Lepelley M."/>
            <person name="Leroy T."/>
            <person name="Li L.T."/>
            <person name="Librado P."/>
            <person name="Lopez L."/>
            <person name="Munoz A."/>
            <person name="Noel B."/>
            <person name="Pallavicini A."/>
            <person name="Perrotta G."/>
            <person name="Poncet V."/>
            <person name="Pot D."/>
            <person name="Priyono X."/>
            <person name="Rigoreau M."/>
            <person name="Rouard M."/>
            <person name="Rozas J."/>
            <person name="Tranchant-Dubreuil C."/>
            <person name="VanBuren R."/>
            <person name="Zhang Q."/>
            <person name="Andrade A.C."/>
            <person name="Argout X."/>
            <person name="Bertrand B."/>
            <person name="de Kochko A."/>
            <person name="Graziosi G."/>
            <person name="Henry R.J."/>
            <person name="Jayarama X."/>
            <person name="Ming R."/>
            <person name="Nagai C."/>
            <person name="Rounsley S."/>
            <person name="Sankoff D."/>
            <person name="Giuliano G."/>
            <person name="Albert V.A."/>
            <person name="Wincker P."/>
            <person name="Lashermes P."/>
        </authorList>
    </citation>
    <scope>NUCLEOTIDE SEQUENCE [LARGE SCALE GENOMIC DNA]</scope>
    <source>
        <strain evidence="4">cv. DH200-94</strain>
    </source>
</reference>
<evidence type="ECO:0000256" key="1">
    <source>
        <dbReference type="SAM" id="Phobius"/>
    </source>
</evidence>
<protein>
    <recommendedName>
        <fullName evidence="2">Pectinesterase inhibitor domain-containing protein</fullName>
    </recommendedName>
</protein>
<dbReference type="OrthoDB" id="1740281at2759"/>
<feature type="transmembrane region" description="Helical" evidence="1">
    <location>
        <begin position="38"/>
        <end position="62"/>
    </location>
</feature>
<gene>
    <name evidence="3" type="ORF">GSCOC_T00035824001</name>
</gene>
<evidence type="ECO:0000313" key="3">
    <source>
        <dbReference type="EMBL" id="CDP12345.1"/>
    </source>
</evidence>